<dbReference type="PANTHER" id="PTHR13847">
    <property type="entry name" value="SARCOSINE DEHYDROGENASE-RELATED"/>
    <property type="match status" value="1"/>
</dbReference>
<dbReference type="KEGG" id="pbap:Pla133_27210"/>
<evidence type="ECO:0000259" key="2">
    <source>
        <dbReference type="Pfam" id="PF01266"/>
    </source>
</evidence>
<dbReference type="Gene3D" id="3.50.50.60">
    <property type="entry name" value="FAD/NAD(P)-binding domain"/>
    <property type="match status" value="1"/>
</dbReference>
<keyword evidence="1 3" id="KW-0560">Oxidoreductase</keyword>
<dbReference type="InterPro" id="IPR006076">
    <property type="entry name" value="FAD-dep_OxRdtase"/>
</dbReference>
<dbReference type="SUPFAM" id="SSF51905">
    <property type="entry name" value="FAD/NAD(P)-binding domain"/>
    <property type="match status" value="1"/>
</dbReference>
<protein>
    <submittedName>
        <fullName evidence="3">4-methylaminobutanoate oxidase (Formaldehyde-forming)</fullName>
        <ecNumber evidence="3">1.5.3.19</ecNumber>
    </submittedName>
</protein>
<gene>
    <name evidence="3" type="primary">mlr_1</name>
    <name evidence="3" type="ORF">Pla133_27210</name>
</gene>
<accession>A0A518BL06</accession>
<dbReference type="PANTHER" id="PTHR13847:SF287">
    <property type="entry name" value="FAD-DEPENDENT OXIDOREDUCTASE DOMAIN-CONTAINING PROTEIN 1"/>
    <property type="match status" value="1"/>
</dbReference>
<dbReference type="Gene3D" id="3.30.9.10">
    <property type="entry name" value="D-Amino Acid Oxidase, subunit A, domain 2"/>
    <property type="match status" value="1"/>
</dbReference>
<dbReference type="AlphaFoldDB" id="A0A518BL06"/>
<dbReference type="Pfam" id="PF01266">
    <property type="entry name" value="DAO"/>
    <property type="match status" value="1"/>
</dbReference>
<dbReference type="PRINTS" id="PR00420">
    <property type="entry name" value="RNGMNOXGNASE"/>
</dbReference>
<dbReference type="GO" id="GO:0005737">
    <property type="term" value="C:cytoplasm"/>
    <property type="evidence" value="ECO:0007669"/>
    <property type="project" value="TreeGrafter"/>
</dbReference>
<feature type="domain" description="FAD dependent oxidoreductase" evidence="2">
    <location>
        <begin position="14"/>
        <end position="355"/>
    </location>
</feature>
<dbReference type="GO" id="GO:0102317">
    <property type="term" value="F:4-methylaminobutyrate oxidase (demethylating) activity"/>
    <property type="evidence" value="ECO:0007669"/>
    <property type="project" value="UniProtKB-EC"/>
</dbReference>
<proteinExistence type="predicted"/>
<dbReference type="Proteomes" id="UP000316921">
    <property type="component" value="Chromosome"/>
</dbReference>
<evidence type="ECO:0000313" key="3">
    <source>
        <dbReference type="EMBL" id="QDU67633.1"/>
    </source>
</evidence>
<dbReference type="EC" id="1.5.3.19" evidence="3"/>
<name>A0A518BL06_9BACT</name>
<evidence type="ECO:0000256" key="1">
    <source>
        <dbReference type="ARBA" id="ARBA00023002"/>
    </source>
</evidence>
<evidence type="ECO:0000313" key="4">
    <source>
        <dbReference type="Proteomes" id="UP000316921"/>
    </source>
</evidence>
<reference evidence="3 4" key="1">
    <citation type="submission" date="2019-02" db="EMBL/GenBank/DDBJ databases">
        <title>Deep-cultivation of Planctomycetes and their phenomic and genomic characterization uncovers novel biology.</title>
        <authorList>
            <person name="Wiegand S."/>
            <person name="Jogler M."/>
            <person name="Boedeker C."/>
            <person name="Pinto D."/>
            <person name="Vollmers J."/>
            <person name="Rivas-Marin E."/>
            <person name="Kohn T."/>
            <person name="Peeters S.H."/>
            <person name="Heuer A."/>
            <person name="Rast P."/>
            <person name="Oberbeckmann S."/>
            <person name="Bunk B."/>
            <person name="Jeske O."/>
            <person name="Meyerdierks A."/>
            <person name="Storesund J.E."/>
            <person name="Kallscheuer N."/>
            <person name="Luecker S."/>
            <person name="Lage O.M."/>
            <person name="Pohl T."/>
            <person name="Merkel B.J."/>
            <person name="Hornburger P."/>
            <person name="Mueller R.-W."/>
            <person name="Bruemmer F."/>
            <person name="Labrenz M."/>
            <person name="Spormann A.M."/>
            <person name="Op den Camp H."/>
            <person name="Overmann J."/>
            <person name="Amann R."/>
            <person name="Jetten M.S.M."/>
            <person name="Mascher T."/>
            <person name="Medema M.H."/>
            <person name="Devos D.P."/>
            <person name="Kaster A.-K."/>
            <person name="Ovreas L."/>
            <person name="Rohde M."/>
            <person name="Galperin M.Y."/>
            <person name="Jogler C."/>
        </authorList>
    </citation>
    <scope>NUCLEOTIDE SEQUENCE [LARGE SCALE GENOMIC DNA]</scope>
    <source>
        <strain evidence="3 4">Pla133</strain>
    </source>
</reference>
<dbReference type="InterPro" id="IPR036188">
    <property type="entry name" value="FAD/NAD-bd_sf"/>
</dbReference>
<keyword evidence="4" id="KW-1185">Reference proteome</keyword>
<dbReference type="EMBL" id="CP036287">
    <property type="protein sequence ID" value="QDU67633.1"/>
    <property type="molecule type" value="Genomic_DNA"/>
</dbReference>
<dbReference type="RefSeq" id="WP_145065967.1">
    <property type="nucleotide sequence ID" value="NZ_CP036287.1"/>
</dbReference>
<sequence length="388" mass="40510">MTPQQPSLPQRCQIAIIGGGVAGLSTAWALARAGQRDVVLVEAESDCARHSSGLNAAILRTLIDEDPVAELAARSAPFFEAPPADFAAVPLLRPVGLVLTADVPEKAAALDLAAARTRRPVERLSPSELRRRAPFVRIDAETAWWMPTDGVLDIAALTDGYAHAARALGVAIHTGCPVAELIVEGSSIVGLRTRDGRELRADQVVLAAGGWAGRLGRAAGSGVELAPMRRHLLVTAPDPRVDPDWPVYWNVGDTFYARPESGGLMICACDESRVDPDRCDVQSEVLELVAATAARHLPDFADAAAAHLWCGMRTFAEDREFVIGPDPDLGGLFWVAGLGGHGMTTAPAVGELAAAALMGRANTGLLAAFAPGRAGARAAAQEPGATAG</sequence>
<organism evidence="3 4">
    <name type="scientific">Engelhardtia mirabilis</name>
    <dbReference type="NCBI Taxonomy" id="2528011"/>
    <lineage>
        <taxon>Bacteria</taxon>
        <taxon>Pseudomonadati</taxon>
        <taxon>Planctomycetota</taxon>
        <taxon>Planctomycetia</taxon>
        <taxon>Planctomycetia incertae sedis</taxon>
        <taxon>Engelhardtia</taxon>
    </lineage>
</organism>